<protein>
    <submittedName>
        <fullName evidence="2">Uncharacterized protein</fullName>
    </submittedName>
</protein>
<sequence>MDELRTRATGYIQMQETFEFRDRRLTLVTRHENKANTFPGGNERRGEIDPSVCSHTSTRIDALARRHPETQRRQTMDISAHQEESRSRRSHPDQNSSFPDWLTIQPNNLKEQSTQLN</sequence>
<feature type="compositionally biased region" description="Basic and acidic residues" evidence="1">
    <location>
        <begin position="62"/>
        <end position="92"/>
    </location>
</feature>
<dbReference type="AlphaFoldDB" id="A0A371GD06"/>
<evidence type="ECO:0000313" key="2">
    <source>
        <dbReference type="EMBL" id="RDX88427.1"/>
    </source>
</evidence>
<reference evidence="2" key="1">
    <citation type="submission" date="2018-05" db="EMBL/GenBank/DDBJ databases">
        <title>Draft genome of Mucuna pruriens seed.</title>
        <authorList>
            <person name="Nnadi N.E."/>
            <person name="Vos R."/>
            <person name="Hasami M.H."/>
            <person name="Devisetty U.K."/>
            <person name="Aguiy J.C."/>
        </authorList>
    </citation>
    <scope>NUCLEOTIDE SEQUENCE [LARGE SCALE GENOMIC DNA]</scope>
    <source>
        <strain evidence="2">JCA_2017</strain>
    </source>
</reference>
<feature type="non-terminal residue" evidence="2">
    <location>
        <position position="1"/>
    </location>
</feature>
<gene>
    <name evidence="2" type="ORF">CR513_29985</name>
</gene>
<comment type="caution">
    <text evidence="2">The sequence shown here is derived from an EMBL/GenBank/DDBJ whole genome shotgun (WGS) entry which is preliminary data.</text>
</comment>
<proteinExistence type="predicted"/>
<feature type="compositionally biased region" description="Polar residues" evidence="1">
    <location>
        <begin position="93"/>
        <end position="117"/>
    </location>
</feature>
<feature type="region of interest" description="Disordered" evidence="1">
    <location>
        <begin position="31"/>
        <end position="117"/>
    </location>
</feature>
<organism evidence="2 3">
    <name type="scientific">Mucuna pruriens</name>
    <name type="common">Velvet bean</name>
    <name type="synonym">Dolichos pruriens</name>
    <dbReference type="NCBI Taxonomy" id="157652"/>
    <lineage>
        <taxon>Eukaryota</taxon>
        <taxon>Viridiplantae</taxon>
        <taxon>Streptophyta</taxon>
        <taxon>Embryophyta</taxon>
        <taxon>Tracheophyta</taxon>
        <taxon>Spermatophyta</taxon>
        <taxon>Magnoliopsida</taxon>
        <taxon>eudicotyledons</taxon>
        <taxon>Gunneridae</taxon>
        <taxon>Pentapetalae</taxon>
        <taxon>rosids</taxon>
        <taxon>fabids</taxon>
        <taxon>Fabales</taxon>
        <taxon>Fabaceae</taxon>
        <taxon>Papilionoideae</taxon>
        <taxon>50 kb inversion clade</taxon>
        <taxon>NPAAA clade</taxon>
        <taxon>indigoferoid/millettioid clade</taxon>
        <taxon>Phaseoleae</taxon>
        <taxon>Mucuna</taxon>
    </lineage>
</organism>
<dbReference type="EMBL" id="QJKJ01005941">
    <property type="protein sequence ID" value="RDX88427.1"/>
    <property type="molecule type" value="Genomic_DNA"/>
</dbReference>
<evidence type="ECO:0000313" key="3">
    <source>
        <dbReference type="Proteomes" id="UP000257109"/>
    </source>
</evidence>
<dbReference type="Proteomes" id="UP000257109">
    <property type="component" value="Unassembled WGS sequence"/>
</dbReference>
<accession>A0A371GD06</accession>
<name>A0A371GD06_MUCPR</name>
<evidence type="ECO:0000256" key="1">
    <source>
        <dbReference type="SAM" id="MobiDB-lite"/>
    </source>
</evidence>
<keyword evidence="3" id="KW-1185">Reference proteome</keyword>